<feature type="compositionally biased region" description="Basic and acidic residues" evidence="1">
    <location>
        <begin position="1"/>
        <end position="14"/>
    </location>
</feature>
<sequence>MARQRPDEVAKEVDQLEDEVYGDALSSAPDPDKVAKDLGKDLADVIGNEPEEDEEGFSIADEVRGDEFTRRSTPINDYTEEEQEEEDEPLIDPFIDEEEN</sequence>
<dbReference type="AlphaFoldDB" id="A0A1F7YMR0"/>
<feature type="region of interest" description="Disordered" evidence="1">
    <location>
        <begin position="1"/>
        <end position="100"/>
    </location>
</feature>
<organism evidence="2 3">
    <name type="scientific">Candidatus Woesebacteria bacterium RIFCSPHIGHO2_01_FULL_41_10</name>
    <dbReference type="NCBI Taxonomy" id="1802500"/>
    <lineage>
        <taxon>Bacteria</taxon>
        <taxon>Candidatus Woeseibacteriota</taxon>
    </lineage>
</organism>
<comment type="caution">
    <text evidence="2">The sequence shown here is derived from an EMBL/GenBank/DDBJ whole genome shotgun (WGS) entry which is preliminary data.</text>
</comment>
<dbReference type="Proteomes" id="UP000177263">
    <property type="component" value="Unassembled WGS sequence"/>
</dbReference>
<dbReference type="EMBL" id="MGGM01000029">
    <property type="protein sequence ID" value="OGM28480.1"/>
    <property type="molecule type" value="Genomic_DNA"/>
</dbReference>
<protein>
    <submittedName>
        <fullName evidence="2">Uncharacterized protein</fullName>
    </submittedName>
</protein>
<evidence type="ECO:0000313" key="3">
    <source>
        <dbReference type="Proteomes" id="UP000177263"/>
    </source>
</evidence>
<proteinExistence type="predicted"/>
<reference evidence="2 3" key="1">
    <citation type="journal article" date="2016" name="Nat. Commun.">
        <title>Thousands of microbial genomes shed light on interconnected biogeochemical processes in an aquifer system.</title>
        <authorList>
            <person name="Anantharaman K."/>
            <person name="Brown C.T."/>
            <person name="Hug L.A."/>
            <person name="Sharon I."/>
            <person name="Castelle C.J."/>
            <person name="Probst A.J."/>
            <person name="Thomas B.C."/>
            <person name="Singh A."/>
            <person name="Wilkins M.J."/>
            <person name="Karaoz U."/>
            <person name="Brodie E.L."/>
            <person name="Williams K.H."/>
            <person name="Hubbard S.S."/>
            <person name="Banfield J.F."/>
        </authorList>
    </citation>
    <scope>NUCLEOTIDE SEQUENCE [LARGE SCALE GENOMIC DNA]</scope>
</reference>
<feature type="compositionally biased region" description="Acidic residues" evidence="1">
    <location>
        <begin position="78"/>
        <end position="100"/>
    </location>
</feature>
<evidence type="ECO:0000256" key="1">
    <source>
        <dbReference type="SAM" id="MobiDB-lite"/>
    </source>
</evidence>
<gene>
    <name evidence="2" type="ORF">A2801_00900</name>
</gene>
<feature type="compositionally biased region" description="Basic and acidic residues" evidence="1">
    <location>
        <begin position="30"/>
        <end position="43"/>
    </location>
</feature>
<feature type="compositionally biased region" description="Basic and acidic residues" evidence="1">
    <location>
        <begin position="61"/>
        <end position="70"/>
    </location>
</feature>
<evidence type="ECO:0000313" key="2">
    <source>
        <dbReference type="EMBL" id="OGM28480.1"/>
    </source>
</evidence>
<name>A0A1F7YMR0_9BACT</name>
<accession>A0A1F7YMR0</accession>